<dbReference type="OrthoDB" id="1099063at2759"/>
<protein>
    <submittedName>
        <fullName evidence="1">Uncharacterized protein</fullName>
    </submittedName>
</protein>
<dbReference type="AlphaFoldDB" id="A0A4Y2CK61"/>
<reference evidence="1 2" key="1">
    <citation type="journal article" date="2019" name="Sci. Rep.">
        <title>Orb-weaving spider Araneus ventricosus genome elucidates the spidroin gene catalogue.</title>
        <authorList>
            <person name="Kono N."/>
            <person name="Nakamura H."/>
            <person name="Ohtoshi R."/>
            <person name="Moran D.A.P."/>
            <person name="Shinohara A."/>
            <person name="Yoshida Y."/>
            <person name="Fujiwara M."/>
            <person name="Mori M."/>
            <person name="Tomita M."/>
            <person name="Arakawa K."/>
        </authorList>
    </citation>
    <scope>NUCLEOTIDE SEQUENCE [LARGE SCALE GENOMIC DNA]</scope>
</reference>
<proteinExistence type="predicted"/>
<keyword evidence="2" id="KW-1185">Reference proteome</keyword>
<name>A0A4Y2CK61_ARAVE</name>
<comment type="caution">
    <text evidence="1">The sequence shown here is derived from an EMBL/GenBank/DDBJ whole genome shotgun (WGS) entry which is preliminary data.</text>
</comment>
<organism evidence="1 2">
    <name type="scientific">Araneus ventricosus</name>
    <name type="common">Orbweaver spider</name>
    <name type="synonym">Epeira ventricosa</name>
    <dbReference type="NCBI Taxonomy" id="182803"/>
    <lineage>
        <taxon>Eukaryota</taxon>
        <taxon>Metazoa</taxon>
        <taxon>Ecdysozoa</taxon>
        <taxon>Arthropoda</taxon>
        <taxon>Chelicerata</taxon>
        <taxon>Arachnida</taxon>
        <taxon>Araneae</taxon>
        <taxon>Araneomorphae</taxon>
        <taxon>Entelegynae</taxon>
        <taxon>Araneoidea</taxon>
        <taxon>Araneidae</taxon>
        <taxon>Araneus</taxon>
    </lineage>
</organism>
<evidence type="ECO:0000313" key="1">
    <source>
        <dbReference type="EMBL" id="GBM04733.1"/>
    </source>
</evidence>
<accession>A0A4Y2CK61</accession>
<gene>
    <name evidence="1" type="ORF">AVEN_55401_1</name>
</gene>
<dbReference type="Proteomes" id="UP000499080">
    <property type="component" value="Unassembled WGS sequence"/>
</dbReference>
<evidence type="ECO:0000313" key="2">
    <source>
        <dbReference type="Proteomes" id="UP000499080"/>
    </source>
</evidence>
<dbReference type="EMBL" id="BGPR01086792">
    <property type="protein sequence ID" value="GBM04733.1"/>
    <property type="molecule type" value="Genomic_DNA"/>
</dbReference>
<sequence>MYDLGIYSGTSGWVGSWVGFRTLTTEPNRGYQNRPLSVQQAPYTADLQWNRVANLEPSGSKAETLPLGHRGPTPALTMGSILVPPVGLGSVVSARHPTQLPTHPGVPESGLIE</sequence>